<keyword evidence="9" id="KW-0375">Hydrogen ion transport</keyword>
<dbReference type="EMBL" id="LT629736">
    <property type="protein sequence ID" value="SDR81570.1"/>
    <property type="molecule type" value="Genomic_DNA"/>
</dbReference>
<keyword evidence="7 13" id="KW-0812">Transmembrane</keyword>
<evidence type="ECO:0000259" key="15">
    <source>
        <dbReference type="Pfam" id="PF20560"/>
    </source>
</evidence>
<evidence type="ECO:0000313" key="16">
    <source>
        <dbReference type="EMBL" id="SDR81570.1"/>
    </source>
</evidence>
<feature type="transmembrane region" description="Helical" evidence="13">
    <location>
        <begin position="171"/>
        <end position="191"/>
    </location>
</feature>
<gene>
    <name evidence="16" type="ORF">SAMN05216421_0372</name>
</gene>
<dbReference type="InterPro" id="IPR000540">
    <property type="entry name" value="Flag_MotA_CS"/>
</dbReference>
<keyword evidence="3" id="KW-0813">Transport</keyword>
<feature type="transmembrane region" description="Helical" evidence="13">
    <location>
        <begin position="33"/>
        <end position="51"/>
    </location>
</feature>
<evidence type="ECO:0000256" key="2">
    <source>
        <dbReference type="ARBA" id="ARBA00008038"/>
    </source>
</evidence>
<protein>
    <submittedName>
        <fullName evidence="16">Chemotaxis protein MotA</fullName>
    </submittedName>
</protein>
<dbReference type="RefSeq" id="WP_093391553.1">
    <property type="nucleotide sequence ID" value="NZ_LT629736.1"/>
</dbReference>
<evidence type="ECO:0000256" key="1">
    <source>
        <dbReference type="ARBA" id="ARBA00004429"/>
    </source>
</evidence>
<dbReference type="AlphaFoldDB" id="A0A1H1M4H2"/>
<evidence type="ECO:0000256" key="5">
    <source>
        <dbReference type="ARBA" id="ARBA00022500"/>
    </source>
</evidence>
<dbReference type="GO" id="GO:1902600">
    <property type="term" value="P:proton transmembrane transport"/>
    <property type="evidence" value="ECO:0007669"/>
    <property type="project" value="UniProtKB-KW"/>
</dbReference>
<evidence type="ECO:0000256" key="13">
    <source>
        <dbReference type="SAM" id="Phobius"/>
    </source>
</evidence>
<evidence type="ECO:0000256" key="11">
    <source>
        <dbReference type="ARBA" id="ARBA00023065"/>
    </source>
</evidence>
<proteinExistence type="inferred from homology"/>
<keyword evidence="5" id="KW-0145">Chemotaxis</keyword>
<evidence type="ECO:0000256" key="9">
    <source>
        <dbReference type="ARBA" id="ARBA00022781"/>
    </source>
</evidence>
<feature type="domain" description="Motility protein A N-terminal" evidence="15">
    <location>
        <begin position="4"/>
        <end position="93"/>
    </location>
</feature>
<dbReference type="InterPro" id="IPR002898">
    <property type="entry name" value="MotA_ExbB_proton_chnl"/>
</dbReference>
<accession>A0A1H1M4H2</accession>
<evidence type="ECO:0000313" key="17">
    <source>
        <dbReference type="Proteomes" id="UP000243207"/>
    </source>
</evidence>
<evidence type="ECO:0000256" key="10">
    <source>
        <dbReference type="ARBA" id="ARBA00022989"/>
    </source>
</evidence>
<dbReference type="GO" id="GO:0071978">
    <property type="term" value="P:bacterial-type flagellum-dependent swarming motility"/>
    <property type="evidence" value="ECO:0007669"/>
    <property type="project" value="InterPro"/>
</dbReference>
<keyword evidence="17" id="KW-1185">Reference proteome</keyword>
<dbReference type="STRING" id="487184.SAMN05216421_0372"/>
<feature type="transmembrane region" description="Helical" evidence="13">
    <location>
        <begin position="203"/>
        <end position="221"/>
    </location>
</feature>
<dbReference type="PANTHER" id="PTHR30433">
    <property type="entry name" value="CHEMOTAXIS PROTEIN MOTA"/>
    <property type="match status" value="1"/>
</dbReference>
<evidence type="ECO:0000256" key="6">
    <source>
        <dbReference type="ARBA" id="ARBA00022519"/>
    </source>
</evidence>
<comment type="subcellular location">
    <subcellularLocation>
        <location evidence="1">Cell inner membrane</location>
        <topology evidence="1">Multi-pass membrane protein</topology>
    </subcellularLocation>
</comment>
<organism evidence="16 17">
    <name type="scientific">Halopseudomonas xinjiangensis</name>
    <dbReference type="NCBI Taxonomy" id="487184"/>
    <lineage>
        <taxon>Bacteria</taxon>
        <taxon>Pseudomonadati</taxon>
        <taxon>Pseudomonadota</taxon>
        <taxon>Gammaproteobacteria</taxon>
        <taxon>Pseudomonadales</taxon>
        <taxon>Pseudomonadaceae</taxon>
        <taxon>Halopseudomonas</taxon>
    </lineage>
</organism>
<dbReference type="OrthoDB" id="9782603at2"/>
<evidence type="ECO:0000259" key="14">
    <source>
        <dbReference type="Pfam" id="PF01618"/>
    </source>
</evidence>
<dbReference type="Pfam" id="PF01618">
    <property type="entry name" value="MotA_ExbB"/>
    <property type="match status" value="1"/>
</dbReference>
<keyword evidence="8" id="KW-0283">Flagellar rotation</keyword>
<dbReference type="Pfam" id="PF20560">
    <property type="entry name" value="MotA_N"/>
    <property type="match status" value="1"/>
</dbReference>
<evidence type="ECO:0000256" key="7">
    <source>
        <dbReference type="ARBA" id="ARBA00022692"/>
    </source>
</evidence>
<keyword evidence="10 13" id="KW-1133">Transmembrane helix</keyword>
<keyword evidence="12 13" id="KW-0472">Membrane</keyword>
<dbReference type="NCBIfam" id="TIGR03818">
    <property type="entry name" value="MotA1"/>
    <property type="match status" value="1"/>
</dbReference>
<evidence type="ECO:0000256" key="12">
    <source>
        <dbReference type="ARBA" id="ARBA00023136"/>
    </source>
</evidence>
<feature type="domain" description="MotA/TolQ/ExbB proton channel" evidence="14">
    <location>
        <begin position="122"/>
        <end position="240"/>
    </location>
</feature>
<evidence type="ECO:0000256" key="8">
    <source>
        <dbReference type="ARBA" id="ARBA00022779"/>
    </source>
</evidence>
<keyword evidence="4" id="KW-1003">Cell membrane</keyword>
<evidence type="ECO:0000256" key="3">
    <source>
        <dbReference type="ARBA" id="ARBA00022448"/>
    </source>
</evidence>
<evidence type="ECO:0000256" key="4">
    <source>
        <dbReference type="ARBA" id="ARBA00022475"/>
    </source>
</evidence>
<dbReference type="GO" id="GO:0006935">
    <property type="term" value="P:chemotaxis"/>
    <property type="evidence" value="ECO:0007669"/>
    <property type="project" value="UniProtKB-KW"/>
</dbReference>
<dbReference type="GO" id="GO:0005886">
    <property type="term" value="C:plasma membrane"/>
    <property type="evidence" value="ECO:0007669"/>
    <property type="project" value="UniProtKB-SubCell"/>
</dbReference>
<dbReference type="InterPro" id="IPR046786">
    <property type="entry name" value="MotA_N"/>
</dbReference>
<name>A0A1H1M4H2_9GAMM</name>
<reference evidence="17" key="1">
    <citation type="submission" date="2016-10" db="EMBL/GenBank/DDBJ databases">
        <authorList>
            <person name="Varghese N."/>
            <person name="Submissions S."/>
        </authorList>
    </citation>
    <scope>NUCLEOTIDE SEQUENCE [LARGE SCALE GENOMIC DNA]</scope>
    <source>
        <strain evidence="17">NRRL B-51270</strain>
    </source>
</reference>
<keyword evidence="11" id="KW-0406">Ion transport</keyword>
<dbReference type="PROSITE" id="PS01307">
    <property type="entry name" value="MOTA"/>
    <property type="match status" value="1"/>
</dbReference>
<dbReference type="InterPro" id="IPR047055">
    <property type="entry name" value="MotA-like"/>
</dbReference>
<dbReference type="InterPro" id="IPR022522">
    <property type="entry name" value="Flagellar_motor_stator_MotA"/>
</dbReference>
<dbReference type="PANTHER" id="PTHR30433:SF4">
    <property type="entry name" value="MOTILITY PROTEIN A"/>
    <property type="match status" value="1"/>
</dbReference>
<keyword evidence="6" id="KW-0997">Cell inner membrane</keyword>
<dbReference type="Proteomes" id="UP000243207">
    <property type="component" value="Chromosome I"/>
</dbReference>
<sequence>MLKIAGFLVVIGCVLGGFLLSKGHIAALWHPTEILIIGGAAFGAFLVANNLSTVKKVFAKIPAVLFSHRFGKPFYLDVLGVLYEILNKSRREGMMSIEADIEAPAESPIFSKYPAILKDKHMTEFICDYLRIMSSGNMAPHELEALFDVEISSLTEELQGPAHAVTRVSDALPGFGIVAAVLGIVITMGVLGEAENAEIGEKVATALVGTFLGILAAYGFVGPFAAAMEHEATEEANTYEAIKMCLVASAQGLPPALAVEFGRKALLPEHRPSFTELEESVKGR</sequence>
<comment type="similarity">
    <text evidence="2">Belongs to the MotA family.</text>
</comment>